<feature type="compositionally biased region" description="Basic and acidic residues" evidence="1">
    <location>
        <begin position="285"/>
        <end position="299"/>
    </location>
</feature>
<comment type="caution">
    <text evidence="2">The sequence shown here is derived from an EMBL/GenBank/DDBJ whole genome shotgun (WGS) entry which is preliminary data.</text>
</comment>
<evidence type="ECO:0000256" key="1">
    <source>
        <dbReference type="SAM" id="MobiDB-lite"/>
    </source>
</evidence>
<feature type="region of interest" description="Disordered" evidence="1">
    <location>
        <begin position="212"/>
        <end position="328"/>
    </location>
</feature>
<name>A0A8S3WSI0_PARAO</name>
<feature type="compositionally biased region" description="Basic and acidic residues" evidence="1">
    <location>
        <begin position="218"/>
        <end position="245"/>
    </location>
</feature>
<dbReference type="Proteomes" id="UP000691718">
    <property type="component" value="Unassembled WGS sequence"/>
</dbReference>
<evidence type="ECO:0000313" key="3">
    <source>
        <dbReference type="Proteomes" id="UP000691718"/>
    </source>
</evidence>
<keyword evidence="3" id="KW-1185">Reference proteome</keyword>
<feature type="compositionally biased region" description="Polar residues" evidence="1">
    <location>
        <begin position="304"/>
        <end position="318"/>
    </location>
</feature>
<proteinExistence type="predicted"/>
<organism evidence="2 3">
    <name type="scientific">Parnassius apollo</name>
    <name type="common">Apollo butterfly</name>
    <name type="synonym">Papilio apollo</name>
    <dbReference type="NCBI Taxonomy" id="110799"/>
    <lineage>
        <taxon>Eukaryota</taxon>
        <taxon>Metazoa</taxon>
        <taxon>Ecdysozoa</taxon>
        <taxon>Arthropoda</taxon>
        <taxon>Hexapoda</taxon>
        <taxon>Insecta</taxon>
        <taxon>Pterygota</taxon>
        <taxon>Neoptera</taxon>
        <taxon>Endopterygota</taxon>
        <taxon>Lepidoptera</taxon>
        <taxon>Glossata</taxon>
        <taxon>Ditrysia</taxon>
        <taxon>Papilionoidea</taxon>
        <taxon>Papilionidae</taxon>
        <taxon>Parnassiinae</taxon>
        <taxon>Parnassini</taxon>
        <taxon>Parnassius</taxon>
        <taxon>Parnassius</taxon>
    </lineage>
</organism>
<dbReference type="AlphaFoldDB" id="A0A8S3WSI0"/>
<dbReference type="EMBL" id="CAJQZP010000693">
    <property type="protein sequence ID" value="CAG4979351.1"/>
    <property type="molecule type" value="Genomic_DNA"/>
</dbReference>
<sequence length="476" mass="54411">MKYDKQCKFCEEIYDKLISSRITLKSKTKSDGTKWISEIQRLLSNKRKIEIGHEKISYLESPLHICATTNSKQDILGNVSEERIIKDKQSFKYVFPEINTEHRDLIKYTSSTELVKNVREQTKIKTDIARNKLELNETTKISKRKRTSPSRIAIEVENKYIQKIESDSKAGKTINIHKRRLQGGRDINELASTKPKLVESYSGDRDVMAKYTNLTTNEGKKNDVGKGEKNHSKGVKDSGGDIAKKDKLKSKSLKKSQLVSNTKEPEHKTNGKSLASEFIKRRKNTKENSKPYPNDFDKKGKLKSQISKESQLKGNTKQAQRKTRSKSLALEGLNLHRVKVRKASIDDLQLNTVKVKHSTFPPEKQIKLTQLSDINISPTIIRKHQTHKSSKSLSDSDSELDNIDVQRDRVNEVSEIIIGQKILKRRAPFINKTNKKAFDPMLFESSLKKNEINLLPKEKNGKNSSVTEHISVSKFI</sequence>
<dbReference type="OrthoDB" id="331263at2759"/>
<accession>A0A8S3WSI0</accession>
<evidence type="ECO:0000313" key="2">
    <source>
        <dbReference type="EMBL" id="CAG4979351.1"/>
    </source>
</evidence>
<gene>
    <name evidence="2" type="ORF">PAPOLLO_LOCUS9894</name>
</gene>
<reference evidence="2" key="1">
    <citation type="submission" date="2021-04" db="EMBL/GenBank/DDBJ databases">
        <authorList>
            <person name="Tunstrom K."/>
        </authorList>
    </citation>
    <scope>NUCLEOTIDE SEQUENCE</scope>
</reference>
<protein>
    <submittedName>
        <fullName evidence="2">(apollo) hypothetical protein</fullName>
    </submittedName>
</protein>